<dbReference type="EMBL" id="KQ983123">
    <property type="protein sequence ID" value="KYQ47229.1"/>
    <property type="molecule type" value="Genomic_DNA"/>
</dbReference>
<sequence length="133" mass="15286">MSLTLTLTGTNSVLAVSYFSVLDLKDGEYELGLTNFETYNTIPNITSVNNKFYFDTDKMISIPEGSYELSAMGKYLKAAIIHIRSNNNGNNDDYIFDDYNDDVHKDEVASSYQREHHEKRDQVCLPSRFYQTE</sequence>
<organism evidence="1 2">
    <name type="scientific">Mycetomoellerius zeteki</name>
    <dbReference type="NCBI Taxonomy" id="64791"/>
    <lineage>
        <taxon>Eukaryota</taxon>
        <taxon>Metazoa</taxon>
        <taxon>Ecdysozoa</taxon>
        <taxon>Arthropoda</taxon>
        <taxon>Hexapoda</taxon>
        <taxon>Insecta</taxon>
        <taxon>Pterygota</taxon>
        <taxon>Neoptera</taxon>
        <taxon>Endopterygota</taxon>
        <taxon>Hymenoptera</taxon>
        <taxon>Apocrita</taxon>
        <taxon>Aculeata</taxon>
        <taxon>Formicoidea</taxon>
        <taxon>Formicidae</taxon>
        <taxon>Myrmicinae</taxon>
        <taxon>Mycetomoellerius</taxon>
    </lineage>
</organism>
<gene>
    <name evidence="1" type="ORF">ALC60_13751</name>
</gene>
<dbReference type="Proteomes" id="UP000075809">
    <property type="component" value="Unassembled WGS sequence"/>
</dbReference>
<protein>
    <submittedName>
        <fullName evidence="1">Uncharacterized protein</fullName>
    </submittedName>
</protein>
<keyword evidence="2" id="KW-1185">Reference proteome</keyword>
<dbReference type="STRING" id="64791.A0A151WH99"/>
<accession>A0A151WH99</accession>
<reference evidence="1 2" key="1">
    <citation type="submission" date="2015-09" db="EMBL/GenBank/DDBJ databases">
        <title>Trachymyrmex zeteki WGS genome.</title>
        <authorList>
            <person name="Nygaard S."/>
            <person name="Hu H."/>
            <person name="Boomsma J."/>
            <person name="Zhang G."/>
        </authorList>
    </citation>
    <scope>NUCLEOTIDE SEQUENCE [LARGE SCALE GENOMIC DNA]</scope>
    <source>
        <strain evidence="1">Tzet28-1</strain>
        <tissue evidence="1">Whole body</tissue>
    </source>
</reference>
<proteinExistence type="predicted"/>
<evidence type="ECO:0000313" key="1">
    <source>
        <dbReference type="EMBL" id="KYQ47229.1"/>
    </source>
</evidence>
<name>A0A151WH99_9HYME</name>
<evidence type="ECO:0000313" key="2">
    <source>
        <dbReference type="Proteomes" id="UP000075809"/>
    </source>
</evidence>
<dbReference type="AlphaFoldDB" id="A0A151WH99"/>